<keyword evidence="3" id="KW-1185">Reference proteome</keyword>
<evidence type="ECO:0000313" key="3">
    <source>
        <dbReference type="Proteomes" id="UP000297225"/>
    </source>
</evidence>
<dbReference type="InterPro" id="IPR036165">
    <property type="entry name" value="YefM-like_sf"/>
</dbReference>
<dbReference type="AlphaFoldDB" id="A0A4Y8WQF2"/>
<evidence type="ECO:0000256" key="1">
    <source>
        <dbReference type="ARBA" id="ARBA00009981"/>
    </source>
</evidence>
<name>A0A4Y8WQF2_9PORP</name>
<sequence>MYVITATEFRKNQRRYFDLAENEPVFITRTGKTPIALTPVDLSNLQVENAERISVEGEKRFSEEE</sequence>
<proteinExistence type="inferred from homology"/>
<comment type="similarity">
    <text evidence="1">Belongs to the phD/YefM antitoxin family.</text>
</comment>
<dbReference type="SUPFAM" id="SSF143120">
    <property type="entry name" value="YefM-like"/>
    <property type="match status" value="1"/>
</dbReference>
<dbReference type="Gene3D" id="3.40.1620.10">
    <property type="entry name" value="YefM-like domain"/>
    <property type="match status" value="1"/>
</dbReference>
<dbReference type="OrthoDB" id="3035307at2"/>
<accession>A0A4Y8WQF2</accession>
<evidence type="ECO:0000313" key="2">
    <source>
        <dbReference type="EMBL" id="TFH95552.1"/>
    </source>
</evidence>
<reference evidence="2 3" key="1">
    <citation type="submission" date="2019-03" db="EMBL/GenBank/DDBJ databases">
        <title>Porphyromonas levii Isolated from the Uterus of Dairy Cows.</title>
        <authorList>
            <person name="Francis A.M."/>
        </authorList>
    </citation>
    <scope>NUCLEOTIDE SEQUENCE [LARGE SCALE GENOMIC DNA]</scope>
    <source>
        <strain evidence="2 3">AF5678</strain>
    </source>
</reference>
<dbReference type="EMBL" id="SPNC01000046">
    <property type="protein sequence ID" value="TFH95552.1"/>
    <property type="molecule type" value="Genomic_DNA"/>
</dbReference>
<dbReference type="Proteomes" id="UP000297225">
    <property type="component" value="Unassembled WGS sequence"/>
</dbReference>
<organism evidence="2 3">
    <name type="scientific">Porphyromonas levii</name>
    <dbReference type="NCBI Taxonomy" id="28114"/>
    <lineage>
        <taxon>Bacteria</taxon>
        <taxon>Pseudomonadati</taxon>
        <taxon>Bacteroidota</taxon>
        <taxon>Bacteroidia</taxon>
        <taxon>Bacteroidales</taxon>
        <taxon>Porphyromonadaceae</taxon>
        <taxon>Porphyromonas</taxon>
    </lineage>
</organism>
<gene>
    <name evidence="2" type="ORF">E4P47_04260</name>
</gene>
<protein>
    <submittedName>
        <fullName evidence="2">Uncharacterized protein</fullName>
    </submittedName>
</protein>
<comment type="caution">
    <text evidence="2">The sequence shown here is derived from an EMBL/GenBank/DDBJ whole genome shotgun (WGS) entry which is preliminary data.</text>
</comment>